<accession>A0A2S9H2X5</accession>
<reference evidence="1 2" key="1">
    <citation type="submission" date="2018-02" db="EMBL/GenBank/DDBJ databases">
        <title>Solimicrobium silvestre gen. nov., sp. nov., isolated from alpine forest soil.</title>
        <authorList>
            <person name="Margesin R."/>
            <person name="Albuquerque L."/>
            <person name="Zhang D.-C."/>
            <person name="Froufe H.J.C."/>
            <person name="Severino R."/>
            <person name="Roxo I."/>
            <person name="Egas C."/>
            <person name="Da Costa M.S."/>
        </authorList>
    </citation>
    <scope>NUCLEOTIDE SEQUENCE [LARGE SCALE GENOMIC DNA]</scope>
    <source>
        <strain evidence="1 2">S20-91</strain>
    </source>
</reference>
<organism evidence="1 2">
    <name type="scientific">Solimicrobium silvestre</name>
    <dbReference type="NCBI Taxonomy" id="2099400"/>
    <lineage>
        <taxon>Bacteria</taxon>
        <taxon>Pseudomonadati</taxon>
        <taxon>Pseudomonadota</taxon>
        <taxon>Betaproteobacteria</taxon>
        <taxon>Burkholderiales</taxon>
        <taxon>Oxalobacteraceae</taxon>
        <taxon>Solimicrobium</taxon>
    </lineage>
</organism>
<dbReference type="RefSeq" id="WP_105530655.1">
    <property type="nucleotide sequence ID" value="NZ_PUGF01000003.1"/>
</dbReference>
<keyword evidence="2" id="KW-1185">Reference proteome</keyword>
<dbReference type="Proteomes" id="UP000237839">
    <property type="component" value="Unassembled WGS sequence"/>
</dbReference>
<sequence>MNRDDVEKVGQAALASIELLAADWFPNGVREGREWCIGSREGEAGRSMKICLSGESAGVWKDFSADDTCGDFISLYAYIFRVEEAEAMKALACEP</sequence>
<protein>
    <submittedName>
        <fullName evidence="1">Uncharacterized protein</fullName>
    </submittedName>
</protein>
<proteinExistence type="predicted"/>
<evidence type="ECO:0000313" key="1">
    <source>
        <dbReference type="EMBL" id="PRC94331.1"/>
    </source>
</evidence>
<dbReference type="AlphaFoldDB" id="A0A2S9H2X5"/>
<dbReference type="EMBL" id="PUGF01000003">
    <property type="protein sequence ID" value="PRC94331.1"/>
    <property type="molecule type" value="Genomic_DNA"/>
</dbReference>
<comment type="caution">
    <text evidence="1">The sequence shown here is derived from an EMBL/GenBank/DDBJ whole genome shotgun (WGS) entry which is preliminary data.</text>
</comment>
<gene>
    <name evidence="1" type="ORF">S2091_0952</name>
</gene>
<dbReference type="OrthoDB" id="5959484at2"/>
<evidence type="ECO:0000313" key="2">
    <source>
        <dbReference type="Proteomes" id="UP000237839"/>
    </source>
</evidence>
<name>A0A2S9H2X5_9BURK</name>